<feature type="transmembrane region" description="Helical" evidence="1">
    <location>
        <begin position="289"/>
        <end position="309"/>
    </location>
</feature>
<sequence>MTLLLGATLVLAALAAFLGRAAPVFLHAYLLAWLLWLGVALGGFVFLCVHHLVRGRWGDIVRPLLSAMTRTIPLLALLFLPIVLDLAVLYPWTDLAWLHAAPLRAAKAAYFDAAFFLARAVVILVAWSALALRLARPGRRPGLAAFALVVFFVTVTFAAVDWVLSLDPDTSTSAFGLALATGHAVAGWSVVLIAAACLQGRSARAAHIAPERAQELGTLLFAALMLWGYIAFSQYLLVWGADLPREVGWFLPRLRGTWGLVAWSLVGLHFAVPFVLLLQRPIKRAPGRLAAVAALLLAMHYVELLWLVVPSRALAFGWLDLAVPLGLGALWALACVRLLGRSGPIVAAPEEDTLHV</sequence>
<dbReference type="Proteomes" id="UP001221686">
    <property type="component" value="Unassembled WGS sequence"/>
</dbReference>
<feature type="transmembrane region" description="Helical" evidence="1">
    <location>
        <begin position="315"/>
        <end position="336"/>
    </location>
</feature>
<gene>
    <name evidence="2" type="ORF">POL25_31740</name>
</gene>
<dbReference type="EMBL" id="JAQNDL010000003">
    <property type="protein sequence ID" value="MDC0721523.1"/>
    <property type="molecule type" value="Genomic_DNA"/>
</dbReference>
<reference evidence="2 3" key="1">
    <citation type="submission" date="2022-11" db="EMBL/GenBank/DDBJ databases">
        <title>Minimal conservation of predation-associated metabolite biosynthetic gene clusters underscores biosynthetic potential of Myxococcota including descriptions for ten novel species: Archangium lansinium sp. nov., Myxococcus landrumus sp. nov., Nannocystis bai.</title>
        <authorList>
            <person name="Ahearne A."/>
            <person name="Stevens C."/>
            <person name="Dowd S."/>
        </authorList>
    </citation>
    <scope>NUCLEOTIDE SEQUENCE [LARGE SCALE GENOMIC DNA]</scope>
    <source>
        <strain evidence="2 3">BB15-2</strain>
    </source>
</reference>
<feature type="transmembrane region" description="Helical" evidence="1">
    <location>
        <begin position="113"/>
        <end position="132"/>
    </location>
</feature>
<dbReference type="PANTHER" id="PTHR43044:SF1">
    <property type="entry name" value="QUINOL:CYTOCHROME C OXIDOREDUCTASE QUINONE-BINDING SUBUNIT 2"/>
    <property type="match status" value="1"/>
</dbReference>
<feature type="transmembrane region" description="Helical" evidence="1">
    <location>
        <begin position="176"/>
        <end position="198"/>
    </location>
</feature>
<accession>A0ABT5E6N5</accession>
<keyword evidence="1" id="KW-0472">Membrane</keyword>
<feature type="transmembrane region" description="Helical" evidence="1">
    <location>
        <begin position="31"/>
        <end position="53"/>
    </location>
</feature>
<feature type="transmembrane region" description="Helical" evidence="1">
    <location>
        <begin position="144"/>
        <end position="164"/>
    </location>
</feature>
<keyword evidence="3" id="KW-1185">Reference proteome</keyword>
<feature type="transmembrane region" description="Helical" evidence="1">
    <location>
        <begin position="74"/>
        <end position="93"/>
    </location>
</feature>
<name>A0ABT5E6N5_9BACT</name>
<proteinExistence type="predicted"/>
<feature type="transmembrane region" description="Helical" evidence="1">
    <location>
        <begin position="219"/>
        <end position="238"/>
    </location>
</feature>
<protein>
    <recommendedName>
        <fullName evidence="4">Quinol:cytochrome c oxidoreductase quinone-binding subunit 2</fullName>
    </recommendedName>
</protein>
<comment type="caution">
    <text evidence="2">The sequence shown here is derived from an EMBL/GenBank/DDBJ whole genome shotgun (WGS) entry which is preliminary data.</text>
</comment>
<organism evidence="2 3">
    <name type="scientific">Nannocystis bainbridge</name>
    <dbReference type="NCBI Taxonomy" id="2995303"/>
    <lineage>
        <taxon>Bacteria</taxon>
        <taxon>Pseudomonadati</taxon>
        <taxon>Myxococcota</taxon>
        <taxon>Polyangia</taxon>
        <taxon>Nannocystales</taxon>
        <taxon>Nannocystaceae</taxon>
        <taxon>Nannocystis</taxon>
    </lineage>
</organism>
<evidence type="ECO:0000313" key="2">
    <source>
        <dbReference type="EMBL" id="MDC0721523.1"/>
    </source>
</evidence>
<evidence type="ECO:0000256" key="1">
    <source>
        <dbReference type="SAM" id="Phobius"/>
    </source>
</evidence>
<feature type="transmembrane region" description="Helical" evidence="1">
    <location>
        <begin position="258"/>
        <end position="277"/>
    </location>
</feature>
<dbReference type="RefSeq" id="WP_272090026.1">
    <property type="nucleotide sequence ID" value="NZ_JAQNDL010000003.1"/>
</dbReference>
<keyword evidence="1" id="KW-0812">Transmembrane</keyword>
<evidence type="ECO:0008006" key="4">
    <source>
        <dbReference type="Google" id="ProtNLM"/>
    </source>
</evidence>
<keyword evidence="1" id="KW-1133">Transmembrane helix</keyword>
<evidence type="ECO:0000313" key="3">
    <source>
        <dbReference type="Proteomes" id="UP001221686"/>
    </source>
</evidence>
<dbReference type="PANTHER" id="PTHR43044">
    <property type="match status" value="1"/>
</dbReference>